<evidence type="ECO:0000256" key="1">
    <source>
        <dbReference type="SAM" id="MobiDB-lite"/>
    </source>
</evidence>
<evidence type="ECO:0000313" key="4">
    <source>
        <dbReference type="Proteomes" id="UP001244341"/>
    </source>
</evidence>
<dbReference type="Gene3D" id="3.10.390.10">
    <property type="entry name" value="SAND domain-like"/>
    <property type="match status" value="1"/>
</dbReference>
<name>A0ABY8UUP3_TETOB</name>
<keyword evidence="4" id="KW-1185">Reference proteome</keyword>
<reference evidence="3 4" key="1">
    <citation type="submission" date="2023-05" db="EMBL/GenBank/DDBJ databases">
        <title>A 100% complete, gapless, phased diploid assembly of the Scenedesmus obliquus UTEX 3031 genome.</title>
        <authorList>
            <person name="Biondi T.C."/>
            <person name="Hanschen E.R."/>
            <person name="Kwon T."/>
            <person name="Eng W."/>
            <person name="Kruse C.P.S."/>
            <person name="Koehler S.I."/>
            <person name="Kunde Y."/>
            <person name="Gleasner C.D."/>
            <person name="You Mak K.T."/>
            <person name="Polle J."/>
            <person name="Hovde B.T."/>
            <person name="Starkenburg S.R."/>
        </authorList>
    </citation>
    <scope>NUCLEOTIDE SEQUENCE [LARGE SCALE GENOMIC DNA]</scope>
    <source>
        <strain evidence="3 4">DOE0152z</strain>
    </source>
</reference>
<dbReference type="PROSITE" id="PS50206">
    <property type="entry name" value="RHODANESE_3"/>
    <property type="match status" value="1"/>
</dbReference>
<sequence length="224" mass="23025">MPTPGARLAAAADPAGYRQAAGLQPGAMSLPASPTMLQYQLQLSSHRSASASHSISPSSGSWPDIDMEQPLAPQLTAASPTAPSGAAALLAAGRQHIKVVCGSLNGWLDLQDGLVLIAAGQGLEDGTKVNPSAFEALAGKGATRKWRQSLSVLPDGPNDVWVPQPMPLGEFMKQHQLEKSSVPLQAQGRSSSVGAAAAEEGPLLSPGAARYQQQRSLVSPEPAA</sequence>
<accession>A0ABY8UUP3</accession>
<feature type="region of interest" description="Disordered" evidence="1">
    <location>
        <begin position="178"/>
        <end position="224"/>
    </location>
</feature>
<gene>
    <name evidence="3" type="ORF">OEZ85_000038</name>
</gene>
<dbReference type="InterPro" id="IPR001763">
    <property type="entry name" value="Rhodanese-like_dom"/>
</dbReference>
<protein>
    <recommendedName>
        <fullName evidence="2">Rhodanese domain-containing protein</fullName>
    </recommendedName>
</protein>
<dbReference type="Proteomes" id="UP001244341">
    <property type="component" value="Chromosome 16b"/>
</dbReference>
<proteinExistence type="predicted"/>
<dbReference type="InterPro" id="IPR010919">
    <property type="entry name" value="SAND-like_dom_sf"/>
</dbReference>
<evidence type="ECO:0000259" key="2">
    <source>
        <dbReference type="PROSITE" id="PS50206"/>
    </source>
</evidence>
<feature type="compositionally biased region" description="Polar residues" evidence="1">
    <location>
        <begin position="182"/>
        <end position="193"/>
    </location>
</feature>
<feature type="domain" description="Rhodanese" evidence="2">
    <location>
        <begin position="81"/>
        <end position="116"/>
    </location>
</feature>
<feature type="compositionally biased region" description="Low complexity" evidence="1">
    <location>
        <begin position="48"/>
        <end position="61"/>
    </location>
</feature>
<feature type="region of interest" description="Disordered" evidence="1">
    <location>
        <begin position="48"/>
        <end position="67"/>
    </location>
</feature>
<dbReference type="SUPFAM" id="SSF63763">
    <property type="entry name" value="SAND domain-like"/>
    <property type="match status" value="1"/>
</dbReference>
<dbReference type="EMBL" id="CP126223">
    <property type="protein sequence ID" value="WIA23268.1"/>
    <property type="molecule type" value="Genomic_DNA"/>
</dbReference>
<organism evidence="3 4">
    <name type="scientific">Tetradesmus obliquus</name>
    <name type="common">Green alga</name>
    <name type="synonym">Acutodesmus obliquus</name>
    <dbReference type="NCBI Taxonomy" id="3088"/>
    <lineage>
        <taxon>Eukaryota</taxon>
        <taxon>Viridiplantae</taxon>
        <taxon>Chlorophyta</taxon>
        <taxon>core chlorophytes</taxon>
        <taxon>Chlorophyceae</taxon>
        <taxon>CS clade</taxon>
        <taxon>Sphaeropleales</taxon>
        <taxon>Scenedesmaceae</taxon>
        <taxon>Tetradesmus</taxon>
    </lineage>
</organism>
<evidence type="ECO:0000313" key="3">
    <source>
        <dbReference type="EMBL" id="WIA23268.1"/>
    </source>
</evidence>